<gene>
    <name evidence="3" type="ORF">PMEA_00009884</name>
</gene>
<keyword evidence="1" id="KW-0175">Coiled coil</keyword>
<organism evidence="3 4">
    <name type="scientific">Pocillopora meandrina</name>
    <dbReference type="NCBI Taxonomy" id="46732"/>
    <lineage>
        <taxon>Eukaryota</taxon>
        <taxon>Metazoa</taxon>
        <taxon>Cnidaria</taxon>
        <taxon>Anthozoa</taxon>
        <taxon>Hexacorallia</taxon>
        <taxon>Scleractinia</taxon>
        <taxon>Astrocoeniina</taxon>
        <taxon>Pocilloporidae</taxon>
        <taxon>Pocillopora</taxon>
    </lineage>
</organism>
<dbReference type="InterPro" id="IPR027805">
    <property type="entry name" value="Transposase_HTH_dom"/>
</dbReference>
<evidence type="ECO:0000313" key="3">
    <source>
        <dbReference type="EMBL" id="CAH3122946.1"/>
    </source>
</evidence>
<evidence type="ECO:0000313" key="4">
    <source>
        <dbReference type="Proteomes" id="UP001159428"/>
    </source>
</evidence>
<evidence type="ECO:0000259" key="2">
    <source>
        <dbReference type="Pfam" id="PF13613"/>
    </source>
</evidence>
<sequence>MKKKWIQAIRRDEGKDLKISDSTKVCSRHFRDEDLRACLYGDGGPQVGEVTRLAVLGTPLFKLLNCKRNNNLRKPHPSAPGIGLTTRIVENQNIILPEKECYDLTETTANKNKRIEELEQEINDIIKLRLENAQRQITNLIKKQFSEDSFTKKGRARSLRPMDEFFLVMCRLRQEFHEDHLAHLLNVSTPTVSRIVITWINFMYFKFGHMNIWPSRDMLGRTMPE</sequence>
<dbReference type="PANTHER" id="PTHR23080">
    <property type="entry name" value="THAP DOMAIN PROTEIN"/>
    <property type="match status" value="1"/>
</dbReference>
<keyword evidence="4" id="KW-1185">Reference proteome</keyword>
<feature type="coiled-coil region" evidence="1">
    <location>
        <begin position="101"/>
        <end position="143"/>
    </location>
</feature>
<reference evidence="3 4" key="1">
    <citation type="submission" date="2022-05" db="EMBL/GenBank/DDBJ databases">
        <authorList>
            <consortium name="Genoscope - CEA"/>
            <person name="William W."/>
        </authorList>
    </citation>
    <scope>NUCLEOTIDE SEQUENCE [LARGE SCALE GENOMIC DNA]</scope>
</reference>
<protein>
    <recommendedName>
        <fullName evidence="2">Transposase Helix-turn-helix domain-containing protein</fullName>
    </recommendedName>
</protein>
<feature type="non-terminal residue" evidence="3">
    <location>
        <position position="225"/>
    </location>
</feature>
<proteinExistence type="predicted"/>
<evidence type="ECO:0000256" key="1">
    <source>
        <dbReference type="SAM" id="Coils"/>
    </source>
</evidence>
<comment type="caution">
    <text evidence="3">The sequence shown here is derived from an EMBL/GenBank/DDBJ whole genome shotgun (WGS) entry which is preliminary data.</text>
</comment>
<dbReference type="GO" id="GO:0003677">
    <property type="term" value="F:DNA binding"/>
    <property type="evidence" value="ECO:0007669"/>
    <property type="project" value="UniProtKB-KW"/>
</dbReference>
<dbReference type="AlphaFoldDB" id="A0AAU9WR16"/>
<dbReference type="EMBL" id="CALNXJ010000019">
    <property type="protein sequence ID" value="CAH3122946.1"/>
    <property type="molecule type" value="Genomic_DNA"/>
</dbReference>
<name>A0AAU9WR16_9CNID</name>
<feature type="domain" description="Transposase Helix-turn-helix" evidence="2">
    <location>
        <begin position="158"/>
        <end position="207"/>
    </location>
</feature>
<accession>A0AAU9WR16</accession>
<dbReference type="Pfam" id="PF13613">
    <property type="entry name" value="HTH_Tnp_4"/>
    <property type="match status" value="1"/>
</dbReference>
<dbReference type="GO" id="GO:0008270">
    <property type="term" value="F:zinc ion binding"/>
    <property type="evidence" value="ECO:0007669"/>
    <property type="project" value="UniProtKB-KW"/>
</dbReference>
<dbReference type="Proteomes" id="UP001159428">
    <property type="component" value="Unassembled WGS sequence"/>
</dbReference>